<organism evidence="1">
    <name type="scientific">Arundo donax</name>
    <name type="common">Giant reed</name>
    <name type="synonym">Donax arundinaceus</name>
    <dbReference type="NCBI Taxonomy" id="35708"/>
    <lineage>
        <taxon>Eukaryota</taxon>
        <taxon>Viridiplantae</taxon>
        <taxon>Streptophyta</taxon>
        <taxon>Embryophyta</taxon>
        <taxon>Tracheophyta</taxon>
        <taxon>Spermatophyta</taxon>
        <taxon>Magnoliopsida</taxon>
        <taxon>Liliopsida</taxon>
        <taxon>Poales</taxon>
        <taxon>Poaceae</taxon>
        <taxon>PACMAD clade</taxon>
        <taxon>Arundinoideae</taxon>
        <taxon>Arundineae</taxon>
        <taxon>Arundo</taxon>
    </lineage>
</organism>
<name>A0A0A9ATY3_ARUDO</name>
<dbReference type="EMBL" id="GBRH01244552">
    <property type="protein sequence ID" value="JAD53343.1"/>
    <property type="molecule type" value="Transcribed_RNA"/>
</dbReference>
<accession>A0A0A9ATY3</accession>
<reference evidence="1" key="2">
    <citation type="journal article" date="2015" name="Data Brief">
        <title>Shoot transcriptome of the giant reed, Arundo donax.</title>
        <authorList>
            <person name="Barrero R.A."/>
            <person name="Guerrero F.D."/>
            <person name="Moolhuijzen P."/>
            <person name="Goolsby J.A."/>
            <person name="Tidwell J."/>
            <person name="Bellgard S.E."/>
            <person name="Bellgard M.I."/>
        </authorList>
    </citation>
    <scope>NUCLEOTIDE SEQUENCE</scope>
    <source>
        <tissue evidence="1">Shoot tissue taken approximately 20 cm above the soil surface</tissue>
    </source>
</reference>
<dbReference type="AlphaFoldDB" id="A0A0A9ATY3"/>
<reference evidence="1" key="1">
    <citation type="submission" date="2014-09" db="EMBL/GenBank/DDBJ databases">
        <authorList>
            <person name="Magalhaes I.L.F."/>
            <person name="Oliveira U."/>
            <person name="Santos F.R."/>
            <person name="Vidigal T.H.D.A."/>
            <person name="Brescovit A.D."/>
            <person name="Santos A.J."/>
        </authorList>
    </citation>
    <scope>NUCLEOTIDE SEQUENCE</scope>
    <source>
        <tissue evidence="1">Shoot tissue taken approximately 20 cm above the soil surface</tissue>
    </source>
</reference>
<protein>
    <submittedName>
        <fullName evidence="1">Uncharacterized protein</fullName>
    </submittedName>
</protein>
<sequence length="35" mass="3881">MTCPIPLQRLQIMSHDLLAKPLNQQMGHSLLALAP</sequence>
<proteinExistence type="predicted"/>
<evidence type="ECO:0000313" key="1">
    <source>
        <dbReference type="EMBL" id="JAD53343.1"/>
    </source>
</evidence>